<protein>
    <recommendedName>
        <fullName evidence="3">Excreted virulence factor EspC (Type VII ESX diderm)</fullName>
    </recommendedName>
</protein>
<evidence type="ECO:0000313" key="1">
    <source>
        <dbReference type="EMBL" id="UZJ25043.1"/>
    </source>
</evidence>
<gene>
    <name evidence="1" type="ORF">RHODO2019_00565</name>
</gene>
<dbReference type="Proteomes" id="UP001164965">
    <property type="component" value="Chromosome"/>
</dbReference>
<evidence type="ECO:0000313" key="2">
    <source>
        <dbReference type="Proteomes" id="UP001164965"/>
    </source>
</evidence>
<reference evidence="1" key="1">
    <citation type="submission" date="2022-10" db="EMBL/GenBank/DDBJ databases">
        <title>Rhodococcus sp.75.</title>
        <authorList>
            <person name="Sun M."/>
        </authorList>
    </citation>
    <scope>NUCLEOTIDE SEQUENCE</scope>
    <source>
        <strain evidence="1">75</strain>
    </source>
</reference>
<accession>A0ABY6P1M8</accession>
<name>A0ABY6P1M8_9NOCA</name>
<dbReference type="RefSeq" id="WP_265383149.1">
    <property type="nucleotide sequence ID" value="NZ_CP110615.1"/>
</dbReference>
<organism evidence="1 2">
    <name type="scientific">Rhodococcus antarcticus</name>
    <dbReference type="NCBI Taxonomy" id="2987751"/>
    <lineage>
        <taxon>Bacteria</taxon>
        <taxon>Bacillati</taxon>
        <taxon>Actinomycetota</taxon>
        <taxon>Actinomycetes</taxon>
        <taxon>Mycobacteriales</taxon>
        <taxon>Nocardiaceae</taxon>
        <taxon>Rhodococcus</taxon>
    </lineage>
</organism>
<evidence type="ECO:0008006" key="3">
    <source>
        <dbReference type="Google" id="ProtNLM"/>
    </source>
</evidence>
<sequence length="107" mass="10150">MADQDISAQLGDLEACASALSSEASPVGALADEVGGAVVGGAAAGTTDASAALVAALTAAAAHWQGELAESSRLLGALGLAIDSDAMALRGADASIARSMSAPAARV</sequence>
<dbReference type="EMBL" id="CP110615">
    <property type="protein sequence ID" value="UZJ25043.1"/>
    <property type="molecule type" value="Genomic_DNA"/>
</dbReference>
<proteinExistence type="predicted"/>
<keyword evidence="2" id="KW-1185">Reference proteome</keyword>